<keyword evidence="12" id="KW-0449">Lipoprotein</keyword>
<feature type="transmembrane region" description="Helical" evidence="10">
    <location>
        <begin position="133"/>
        <end position="150"/>
    </location>
</feature>
<feature type="domain" description="CN hydrolase" evidence="11">
    <location>
        <begin position="223"/>
        <end position="447"/>
    </location>
</feature>
<dbReference type="InterPro" id="IPR004563">
    <property type="entry name" value="Apolipo_AcylTrfase"/>
</dbReference>
<name>C8PJY0_9BACT</name>
<keyword evidence="5 12" id="KW-0808">Transferase</keyword>
<feature type="transmembrane region" description="Helical" evidence="10">
    <location>
        <begin position="191"/>
        <end position="209"/>
    </location>
</feature>
<dbReference type="SUPFAM" id="SSF56317">
    <property type="entry name" value="Carbon-nitrogen hydrolase"/>
    <property type="match status" value="1"/>
</dbReference>
<evidence type="ECO:0000259" key="11">
    <source>
        <dbReference type="PROSITE" id="PS50263"/>
    </source>
</evidence>
<dbReference type="InterPro" id="IPR059109">
    <property type="entry name" value="Lnt_membrane_dom"/>
</dbReference>
<evidence type="ECO:0000256" key="7">
    <source>
        <dbReference type="ARBA" id="ARBA00022989"/>
    </source>
</evidence>
<dbReference type="PANTHER" id="PTHR38686:SF1">
    <property type="entry name" value="APOLIPOPROTEIN N-ACYLTRANSFERASE"/>
    <property type="match status" value="1"/>
</dbReference>
<dbReference type="GO" id="GO:0005886">
    <property type="term" value="C:plasma membrane"/>
    <property type="evidence" value="ECO:0007669"/>
    <property type="project" value="UniProtKB-SubCell"/>
</dbReference>
<evidence type="ECO:0000256" key="10">
    <source>
        <dbReference type="SAM" id="Phobius"/>
    </source>
</evidence>
<evidence type="ECO:0000256" key="1">
    <source>
        <dbReference type="ARBA" id="ARBA00004651"/>
    </source>
</evidence>
<evidence type="ECO:0000256" key="5">
    <source>
        <dbReference type="ARBA" id="ARBA00022679"/>
    </source>
</evidence>
<dbReference type="STRING" id="824.CGRAC_0713"/>
<dbReference type="GO" id="GO:0016410">
    <property type="term" value="F:N-acyltransferase activity"/>
    <property type="evidence" value="ECO:0007669"/>
    <property type="project" value="InterPro"/>
</dbReference>
<evidence type="ECO:0000256" key="8">
    <source>
        <dbReference type="ARBA" id="ARBA00023136"/>
    </source>
</evidence>
<keyword evidence="8 10" id="KW-0472">Membrane</keyword>
<evidence type="ECO:0000313" key="13">
    <source>
        <dbReference type="Proteomes" id="UP000005709"/>
    </source>
</evidence>
<keyword evidence="3" id="KW-1003">Cell membrane</keyword>
<feature type="transmembrane region" description="Helical" evidence="10">
    <location>
        <begin position="80"/>
        <end position="100"/>
    </location>
</feature>
<protein>
    <submittedName>
        <fullName evidence="12">Apolipoprotein N-acyltransferase</fullName>
        <ecNumber evidence="12">2.3.1.-</ecNumber>
    </submittedName>
</protein>
<dbReference type="GO" id="GO:0042158">
    <property type="term" value="P:lipoprotein biosynthetic process"/>
    <property type="evidence" value="ECO:0007669"/>
    <property type="project" value="InterPro"/>
</dbReference>
<accession>C8PJY0</accession>
<keyword evidence="13" id="KW-1185">Reference proteome</keyword>
<keyword evidence="4" id="KW-0997">Cell inner membrane</keyword>
<evidence type="ECO:0000256" key="4">
    <source>
        <dbReference type="ARBA" id="ARBA00022519"/>
    </source>
</evidence>
<dbReference type="InterPro" id="IPR059110">
    <property type="entry name" value="Lnt_campylobact"/>
</dbReference>
<evidence type="ECO:0000256" key="2">
    <source>
        <dbReference type="ARBA" id="ARBA00010065"/>
    </source>
</evidence>
<dbReference type="RefSeq" id="WP_005872283.1">
    <property type="nucleotide sequence ID" value="NZ_ACYG01000027.1"/>
</dbReference>
<feature type="transmembrane region" description="Helical" evidence="10">
    <location>
        <begin position="162"/>
        <end position="184"/>
    </location>
</feature>
<reference evidence="12 13" key="1">
    <citation type="submission" date="2009-07" db="EMBL/GenBank/DDBJ databases">
        <authorList>
            <person name="Madupu R."/>
            <person name="Sebastian Y."/>
            <person name="Durkin A.S."/>
            <person name="Torralba M."/>
            <person name="Methe B."/>
            <person name="Sutton G.G."/>
            <person name="Strausberg R.L."/>
            <person name="Nelson K.E."/>
        </authorList>
    </citation>
    <scope>NUCLEOTIDE SEQUENCE [LARGE SCALE GENOMIC DNA]</scope>
    <source>
        <strain evidence="12 13">RM3268</strain>
    </source>
</reference>
<comment type="subcellular location">
    <subcellularLocation>
        <location evidence="1">Cell membrane</location>
        <topology evidence="1">Multi-pass membrane protein</topology>
    </subcellularLocation>
</comment>
<dbReference type="EMBL" id="ACYG01000027">
    <property type="protein sequence ID" value="EEV17235.1"/>
    <property type="molecule type" value="Genomic_DNA"/>
</dbReference>
<dbReference type="OrthoDB" id="9804277at2"/>
<proteinExistence type="inferred from homology"/>
<dbReference type="AlphaFoldDB" id="C8PJY0"/>
<keyword evidence="6 10" id="KW-0812">Transmembrane</keyword>
<evidence type="ECO:0000313" key="12">
    <source>
        <dbReference type="EMBL" id="EEV17235.1"/>
    </source>
</evidence>
<evidence type="ECO:0000256" key="3">
    <source>
        <dbReference type="ARBA" id="ARBA00022475"/>
    </source>
</evidence>
<dbReference type="PANTHER" id="PTHR38686">
    <property type="entry name" value="APOLIPOPROTEIN N-ACYLTRANSFERASE"/>
    <property type="match status" value="1"/>
</dbReference>
<dbReference type="EC" id="2.3.1.-" evidence="12"/>
<dbReference type="InterPro" id="IPR036526">
    <property type="entry name" value="C-N_Hydrolase_sf"/>
</dbReference>
<sequence length="447" mass="50013">MQRSFLVPCVSFIRNLKSSYFTLSYINKGFVLALALSNFIFVEILSSKFDGLGALAAEFFSPLIAIAALFYLLKASKAEWFWCGFFIGALWMHWISFSLIYFDLAFLIPIEILGICLVYAFIFRIFVIFDAPVLRAACLLILKFIHPFGFDWLNFELLLSHGIFRADLSALALILAGLCTVLYLRGRGARAKLNATIFAVFLICALQFSQKEPEPLPIKISLANTDISQHDIWAKDKILSAALANLARIDEAIAEGQDAIILPESAFAMPLNLENALVEALKEKSRAITIVAGAEAYEDGKFYNSAYLFANGEMKRFDKHILVPFGEMVPLPEFARNFINRVLLGGATDFSTASGFSDYELGGRSVRSAVCYEATRAELYEGSPKYVVAISNNGWFVPSYEPYLQRLIIRYYASLHGTLVYHAVNGSASEIIAPKKIWINRLKDHLK</sequence>
<dbReference type="NCBIfam" id="TIGR00546">
    <property type="entry name" value="lnt"/>
    <property type="match status" value="1"/>
</dbReference>
<organism evidence="12 13">
    <name type="scientific">Campylobacter gracilis RM3268</name>
    <dbReference type="NCBI Taxonomy" id="553220"/>
    <lineage>
        <taxon>Bacteria</taxon>
        <taxon>Pseudomonadati</taxon>
        <taxon>Campylobacterota</taxon>
        <taxon>Epsilonproteobacteria</taxon>
        <taxon>Campylobacterales</taxon>
        <taxon>Campylobacteraceae</taxon>
        <taxon>Campylobacter</taxon>
    </lineage>
</organism>
<dbReference type="Gene3D" id="3.60.110.10">
    <property type="entry name" value="Carbon-nitrogen hydrolase"/>
    <property type="match status" value="1"/>
</dbReference>
<feature type="transmembrane region" description="Helical" evidence="10">
    <location>
        <begin position="53"/>
        <end position="73"/>
    </location>
</feature>
<keyword evidence="7 10" id="KW-1133">Transmembrane helix</keyword>
<feature type="transmembrane region" description="Helical" evidence="10">
    <location>
        <begin position="106"/>
        <end position="126"/>
    </location>
</feature>
<gene>
    <name evidence="12" type="primary">lnt</name>
    <name evidence="12" type="ORF">CAMGR0001_1531</name>
</gene>
<keyword evidence="9 12" id="KW-0012">Acyltransferase</keyword>
<dbReference type="eggNOG" id="COG0815">
    <property type="taxonomic scope" value="Bacteria"/>
</dbReference>
<evidence type="ECO:0000256" key="9">
    <source>
        <dbReference type="ARBA" id="ARBA00023315"/>
    </source>
</evidence>
<comment type="similarity">
    <text evidence="2">Belongs to the CN hydrolase family. Apolipoprotein N-acyltransferase subfamily.</text>
</comment>
<feature type="transmembrane region" description="Helical" evidence="10">
    <location>
        <begin position="20"/>
        <end position="41"/>
    </location>
</feature>
<dbReference type="Proteomes" id="UP000005709">
    <property type="component" value="Unassembled WGS sequence"/>
</dbReference>
<evidence type="ECO:0000256" key="6">
    <source>
        <dbReference type="ARBA" id="ARBA00022692"/>
    </source>
</evidence>
<comment type="caution">
    <text evidence="12">The sequence shown here is derived from an EMBL/GenBank/DDBJ whole genome shotgun (WGS) entry which is preliminary data.</text>
</comment>
<dbReference type="NCBIfam" id="NF008934">
    <property type="entry name" value="PRK12291.1"/>
    <property type="match status" value="1"/>
</dbReference>
<dbReference type="PROSITE" id="PS50263">
    <property type="entry name" value="CN_HYDROLASE"/>
    <property type="match status" value="1"/>
</dbReference>
<dbReference type="InterPro" id="IPR003010">
    <property type="entry name" value="C-N_Hydrolase"/>
</dbReference>
<dbReference type="Pfam" id="PF26365">
    <property type="entry name" value="ApoNAT_membrane"/>
    <property type="match status" value="1"/>
</dbReference>